<dbReference type="Pfam" id="PF13483">
    <property type="entry name" value="Lactamase_B_3"/>
    <property type="match status" value="1"/>
</dbReference>
<accession>A0A101XT64</accession>
<dbReference type="AlphaFoldDB" id="A0A101XT64"/>
<reference evidence="4 5" key="1">
    <citation type="submission" date="2015-12" db="EMBL/GenBank/DDBJ databases">
        <title>Draft genome sequence of Acidibacillus ferrooxidans ITV001, isolated from a chalcopyrite acid mine drainage site in Brazil.</title>
        <authorList>
            <person name="Dall'Agnol H."/>
            <person name="Nancucheo I."/>
            <person name="Johnson B."/>
            <person name="Oliveira R."/>
            <person name="Leite L."/>
            <person name="Pylro V."/>
            <person name="Nunes G.L."/>
            <person name="Tzotzos G."/>
            <person name="Fernandes G.R."/>
            <person name="Dutra J."/>
            <person name="Orellana S.C."/>
            <person name="Oliveira G."/>
        </authorList>
    </citation>
    <scope>NUCLEOTIDE SEQUENCE [LARGE SCALE GENOMIC DNA]</scope>
    <source>
        <strain evidence="5">ITV01</strain>
    </source>
</reference>
<evidence type="ECO:0000313" key="5">
    <source>
        <dbReference type="Proteomes" id="UP000053557"/>
    </source>
</evidence>
<dbReference type="PANTHER" id="PTHR43546">
    <property type="entry name" value="UPF0173 METAL-DEPENDENT HYDROLASE MJ1163-RELATED"/>
    <property type="match status" value="1"/>
</dbReference>
<comment type="caution">
    <text evidence="4">The sequence shown here is derived from an EMBL/GenBank/DDBJ whole genome shotgun (WGS) entry which is preliminary data.</text>
</comment>
<gene>
    <name evidence="4" type="ORF">ATW55_12295</name>
</gene>
<dbReference type="Gene3D" id="3.60.15.10">
    <property type="entry name" value="Ribonuclease Z/Hydroxyacylglutathione hydrolase-like"/>
    <property type="match status" value="1"/>
</dbReference>
<keyword evidence="1 2" id="KW-0378">Hydrolase</keyword>
<evidence type="ECO:0000256" key="2">
    <source>
        <dbReference type="HAMAP-Rule" id="MF_00457"/>
    </source>
</evidence>
<organism evidence="4 5">
    <name type="scientific">Ferroacidibacillus organovorans</name>
    <dbReference type="NCBI Taxonomy" id="1765683"/>
    <lineage>
        <taxon>Bacteria</taxon>
        <taxon>Bacillati</taxon>
        <taxon>Bacillota</taxon>
        <taxon>Bacilli</taxon>
        <taxon>Bacillales</taxon>
        <taxon>Alicyclobacillaceae</taxon>
        <taxon>Ferroacidibacillus</taxon>
    </lineage>
</organism>
<dbReference type="OrthoDB" id="9789133at2"/>
<sequence>MKVTFLGHAALLVETENHRILFDPFLTGNGTASVTAEEVEADVILLTHAHSDHVGDTVAIAKRTGAQVVAVFELAAWLMGQGIQVHPMHLGGSHTFDFGRVKYTLAFHGAGIETPDGILYGGNPAGILLTADGKTLYHAGDTALFGDMKLIGDMNEIDLAVLPIGDNFTMGPEDAVVAATWLHPKAVLPVHYNTFPLIAQDGQAFGHAVERHGIHAYILEPGQSVEI</sequence>
<dbReference type="GO" id="GO:0016787">
    <property type="term" value="F:hydrolase activity"/>
    <property type="evidence" value="ECO:0007669"/>
    <property type="project" value="UniProtKB-UniRule"/>
</dbReference>
<dbReference type="SUPFAM" id="SSF56281">
    <property type="entry name" value="Metallo-hydrolase/oxidoreductase"/>
    <property type="match status" value="1"/>
</dbReference>
<comment type="similarity">
    <text evidence="2">Belongs to the UPF0173 family.</text>
</comment>
<protein>
    <recommendedName>
        <fullName evidence="2">UPF0173 metal-dependent hydrolase ATW55_12295</fullName>
    </recommendedName>
</protein>
<dbReference type="EMBL" id="LPVJ01000006">
    <property type="protein sequence ID" value="KUO97088.1"/>
    <property type="molecule type" value="Genomic_DNA"/>
</dbReference>
<dbReference type="InterPro" id="IPR050114">
    <property type="entry name" value="UPF0173_UPF0282_UlaG_hydrolase"/>
</dbReference>
<dbReference type="Proteomes" id="UP000053557">
    <property type="component" value="Unassembled WGS sequence"/>
</dbReference>
<name>A0A101XT64_9BACL</name>
<evidence type="ECO:0000313" key="4">
    <source>
        <dbReference type="EMBL" id="KUO97088.1"/>
    </source>
</evidence>
<dbReference type="InterPro" id="IPR036866">
    <property type="entry name" value="RibonucZ/Hydroxyglut_hydro"/>
</dbReference>
<keyword evidence="5" id="KW-1185">Reference proteome</keyword>
<dbReference type="InterPro" id="IPR022877">
    <property type="entry name" value="UPF0173"/>
</dbReference>
<dbReference type="HAMAP" id="MF_00457">
    <property type="entry name" value="UPF0173"/>
    <property type="match status" value="1"/>
</dbReference>
<dbReference type="PANTHER" id="PTHR43546:SF3">
    <property type="entry name" value="UPF0173 METAL-DEPENDENT HYDROLASE MJ1163"/>
    <property type="match status" value="1"/>
</dbReference>
<dbReference type="InterPro" id="IPR001279">
    <property type="entry name" value="Metallo-B-lactamas"/>
</dbReference>
<dbReference type="NCBIfam" id="NF001911">
    <property type="entry name" value="PRK00685.1"/>
    <property type="match status" value="1"/>
</dbReference>
<feature type="domain" description="Metallo-beta-lactamase" evidence="3">
    <location>
        <begin position="7"/>
        <end position="191"/>
    </location>
</feature>
<evidence type="ECO:0000259" key="3">
    <source>
        <dbReference type="SMART" id="SM00849"/>
    </source>
</evidence>
<proteinExistence type="inferred from homology"/>
<dbReference type="SMART" id="SM00849">
    <property type="entry name" value="Lactamase_B"/>
    <property type="match status" value="1"/>
</dbReference>
<dbReference type="RefSeq" id="WP_067711500.1">
    <property type="nucleotide sequence ID" value="NZ_LPVJ01000006.1"/>
</dbReference>
<evidence type="ECO:0000256" key="1">
    <source>
        <dbReference type="ARBA" id="ARBA00022801"/>
    </source>
</evidence>